<dbReference type="Proteomes" id="UP000198607">
    <property type="component" value="Unassembled WGS sequence"/>
</dbReference>
<evidence type="ECO:0000313" key="5">
    <source>
        <dbReference type="Proteomes" id="UP000198607"/>
    </source>
</evidence>
<evidence type="ECO:0000256" key="1">
    <source>
        <dbReference type="ARBA" id="ARBA00022729"/>
    </source>
</evidence>
<dbReference type="AlphaFoldDB" id="A0A1G7Y2K1"/>
<sequence>MNPSKSLRTLALALLAGLAAPSGHAEDKVISWATNPKYPPYDWSINGTQYEGACTHLLELVIPKEYTLRPVLVPWARAQKMAEEGSIDLLVNLRVTPERSTWLEFSKNPTFSNPIAIFMRRDQSITFKSWNELKPLTGGVTIGDAFGNGFDEFLKANLKVEPTASPFNNFRKLDSGRIDYFVTGYYMGMAMLSSAQIKDHIVALRPFVSDQAIHLGFSKRSPYRTLLPEIDRKLAQLTADGTLAKILNDHLLEASRIPISVFSE</sequence>
<dbReference type="EMBL" id="FNCY01000002">
    <property type="protein sequence ID" value="SDG90180.1"/>
    <property type="molecule type" value="Genomic_DNA"/>
</dbReference>
<feature type="chain" id="PRO_5011461008" evidence="2">
    <location>
        <begin position="26"/>
        <end position="264"/>
    </location>
</feature>
<accession>A0A1G7Y2K1</accession>
<reference evidence="4 5" key="1">
    <citation type="submission" date="2016-10" db="EMBL/GenBank/DDBJ databases">
        <authorList>
            <person name="de Groot N.N."/>
        </authorList>
    </citation>
    <scope>NUCLEOTIDE SEQUENCE [LARGE SCALE GENOMIC DNA]</scope>
    <source>
        <strain evidence="4 5">DSM 5885</strain>
    </source>
</reference>
<dbReference type="PANTHER" id="PTHR35936">
    <property type="entry name" value="MEMBRANE-BOUND LYTIC MUREIN TRANSGLYCOSYLASE F"/>
    <property type="match status" value="1"/>
</dbReference>
<dbReference type="OrthoDB" id="7677520at2"/>
<gene>
    <name evidence="4" type="ORF">SAMN05660652_00860</name>
</gene>
<protein>
    <submittedName>
        <fullName evidence="4">Polar amino acid transport system substrate-binding protein</fullName>
    </submittedName>
</protein>
<dbReference type="STRING" id="83767.SAMN05660652_00860"/>
<dbReference type="Pfam" id="PF00497">
    <property type="entry name" value="SBP_bac_3"/>
    <property type="match status" value="1"/>
</dbReference>
<evidence type="ECO:0000259" key="3">
    <source>
        <dbReference type="Pfam" id="PF00497"/>
    </source>
</evidence>
<dbReference type="SUPFAM" id="SSF53850">
    <property type="entry name" value="Periplasmic binding protein-like II"/>
    <property type="match status" value="1"/>
</dbReference>
<name>A0A1G7Y2K1_9RHOO</name>
<dbReference type="Gene3D" id="3.40.190.10">
    <property type="entry name" value="Periplasmic binding protein-like II"/>
    <property type="match status" value="2"/>
</dbReference>
<feature type="domain" description="Solute-binding protein family 3/N-terminal" evidence="3">
    <location>
        <begin position="31"/>
        <end position="250"/>
    </location>
</feature>
<evidence type="ECO:0000256" key="2">
    <source>
        <dbReference type="SAM" id="SignalP"/>
    </source>
</evidence>
<keyword evidence="1 2" id="KW-0732">Signal</keyword>
<dbReference type="PANTHER" id="PTHR35936:SF25">
    <property type="entry name" value="ABC TRANSPORTER SUBSTRATE-BINDING PROTEIN"/>
    <property type="match status" value="1"/>
</dbReference>
<proteinExistence type="predicted"/>
<evidence type="ECO:0000313" key="4">
    <source>
        <dbReference type="EMBL" id="SDG90180.1"/>
    </source>
</evidence>
<dbReference type="RefSeq" id="WP_091934166.1">
    <property type="nucleotide sequence ID" value="NZ_FNCY01000002.1"/>
</dbReference>
<keyword evidence="5" id="KW-1185">Reference proteome</keyword>
<dbReference type="InterPro" id="IPR001638">
    <property type="entry name" value="Solute-binding_3/MltF_N"/>
</dbReference>
<organism evidence="4 5">
    <name type="scientific">Propionivibrio dicarboxylicus</name>
    <dbReference type="NCBI Taxonomy" id="83767"/>
    <lineage>
        <taxon>Bacteria</taxon>
        <taxon>Pseudomonadati</taxon>
        <taxon>Pseudomonadota</taxon>
        <taxon>Betaproteobacteria</taxon>
        <taxon>Rhodocyclales</taxon>
        <taxon>Rhodocyclaceae</taxon>
        <taxon>Propionivibrio</taxon>
    </lineage>
</organism>
<feature type="signal peptide" evidence="2">
    <location>
        <begin position="1"/>
        <end position="25"/>
    </location>
</feature>